<protein>
    <submittedName>
        <fullName evidence="3">Uncharacterized protein</fullName>
    </submittedName>
</protein>
<accession>A0A1I7WZH6</accession>
<sequence length="35" mass="3898">MEDIQIYTCVKPKSHNGSRTGNSPEDDDITMMKGV</sequence>
<evidence type="ECO:0000256" key="1">
    <source>
        <dbReference type="SAM" id="MobiDB-lite"/>
    </source>
</evidence>
<evidence type="ECO:0000313" key="2">
    <source>
        <dbReference type="Proteomes" id="UP000095283"/>
    </source>
</evidence>
<proteinExistence type="predicted"/>
<evidence type="ECO:0000313" key="3">
    <source>
        <dbReference type="WBParaSite" id="Hba_10585"/>
    </source>
</evidence>
<keyword evidence="2" id="KW-1185">Reference proteome</keyword>
<dbReference type="Proteomes" id="UP000095283">
    <property type="component" value="Unplaced"/>
</dbReference>
<name>A0A1I7WZH6_HETBA</name>
<organism evidence="2 3">
    <name type="scientific">Heterorhabditis bacteriophora</name>
    <name type="common">Entomopathogenic nematode worm</name>
    <dbReference type="NCBI Taxonomy" id="37862"/>
    <lineage>
        <taxon>Eukaryota</taxon>
        <taxon>Metazoa</taxon>
        <taxon>Ecdysozoa</taxon>
        <taxon>Nematoda</taxon>
        <taxon>Chromadorea</taxon>
        <taxon>Rhabditida</taxon>
        <taxon>Rhabditina</taxon>
        <taxon>Rhabditomorpha</taxon>
        <taxon>Strongyloidea</taxon>
        <taxon>Heterorhabditidae</taxon>
        <taxon>Heterorhabditis</taxon>
    </lineage>
</organism>
<reference evidence="3" key="1">
    <citation type="submission" date="2016-11" db="UniProtKB">
        <authorList>
            <consortium name="WormBaseParasite"/>
        </authorList>
    </citation>
    <scope>IDENTIFICATION</scope>
</reference>
<dbReference type="WBParaSite" id="Hba_10585">
    <property type="protein sequence ID" value="Hba_10585"/>
    <property type="gene ID" value="Hba_10585"/>
</dbReference>
<feature type="region of interest" description="Disordered" evidence="1">
    <location>
        <begin position="12"/>
        <end position="35"/>
    </location>
</feature>
<dbReference type="AlphaFoldDB" id="A0A1I7WZH6"/>